<evidence type="ECO:0000313" key="2">
    <source>
        <dbReference type="Proteomes" id="UP001548189"/>
    </source>
</evidence>
<gene>
    <name evidence="1" type="ORF">ABVT43_19935</name>
</gene>
<comment type="caution">
    <text evidence="1">The sequence shown here is derived from an EMBL/GenBank/DDBJ whole genome shotgun (WGS) entry which is preliminary data.</text>
</comment>
<dbReference type="Proteomes" id="UP001548189">
    <property type="component" value="Unassembled WGS sequence"/>
</dbReference>
<dbReference type="EMBL" id="JBEVCJ010000062">
    <property type="protein sequence ID" value="MET1257412.1"/>
    <property type="molecule type" value="Genomic_DNA"/>
</dbReference>
<dbReference type="SUPFAM" id="SSF56059">
    <property type="entry name" value="Glutathione synthetase ATP-binding domain-like"/>
    <property type="match status" value="1"/>
</dbReference>
<dbReference type="Pfam" id="PF14243">
    <property type="entry name" value="R2K_3"/>
    <property type="match status" value="1"/>
</dbReference>
<keyword evidence="2" id="KW-1185">Reference proteome</keyword>
<dbReference type="InterPro" id="IPR025643">
    <property type="entry name" value="R2K_3"/>
</dbReference>
<proteinExistence type="predicted"/>
<reference evidence="1 2" key="1">
    <citation type="submission" date="2024-06" db="EMBL/GenBank/DDBJ databases">
        <authorList>
            <person name="Li F."/>
        </authorList>
    </citation>
    <scope>NUCLEOTIDE SEQUENCE [LARGE SCALE GENOMIC DNA]</scope>
    <source>
        <strain evidence="1 2">GXAS 311</strain>
    </source>
</reference>
<protein>
    <submittedName>
        <fullName evidence="1">ATP-grasp domain-containing protein</fullName>
    </submittedName>
</protein>
<evidence type="ECO:0000313" key="1">
    <source>
        <dbReference type="EMBL" id="MET1257412.1"/>
    </source>
</evidence>
<sequence length="260" mass="29983">MRVIFPYNPLNEKEADGHFHEEYLQLKEKGIACSLFDYDTLQFDEFRPKPRLDQGDVILYRGWMLNPESYEKLSNFVSKHDGKMLTNTENFISSHHLPGWYKEVLEFTPETIFIENEDDAVSEAEKSGWGKFFVKDFVKSNYSDRGSIANSPQEIKEIVGLIREHRGEIEGGIALRRVEELIGESEVRYFVFNGKPYSPNGVVPFLVSEIAARHKMPFYSVDIVRRSDGELRLIEIGDGQVSDRKNWDATVFCEALVENA</sequence>
<organism evidence="1 2">
    <name type="scientific">Aliikangiella maris</name>
    <dbReference type="NCBI Taxonomy" id="3162458"/>
    <lineage>
        <taxon>Bacteria</taxon>
        <taxon>Pseudomonadati</taxon>
        <taxon>Pseudomonadota</taxon>
        <taxon>Gammaproteobacteria</taxon>
        <taxon>Oceanospirillales</taxon>
        <taxon>Pleioneaceae</taxon>
        <taxon>Aliikangiella</taxon>
    </lineage>
</organism>
<name>A0ABV2BZP3_9GAMM</name>
<accession>A0ABV2BZP3</accession>